<protein>
    <submittedName>
        <fullName evidence="2">Uncharacterized protein</fullName>
    </submittedName>
</protein>
<name>A0A6C0LWE5_9ZZZZ</name>
<keyword evidence="1" id="KW-1133">Transmembrane helix</keyword>
<evidence type="ECO:0000256" key="1">
    <source>
        <dbReference type="SAM" id="Phobius"/>
    </source>
</evidence>
<accession>A0A6C0LWE5</accession>
<organism evidence="2">
    <name type="scientific">viral metagenome</name>
    <dbReference type="NCBI Taxonomy" id="1070528"/>
    <lineage>
        <taxon>unclassified sequences</taxon>
        <taxon>metagenomes</taxon>
        <taxon>organismal metagenomes</taxon>
    </lineage>
</organism>
<keyword evidence="1" id="KW-0472">Membrane</keyword>
<evidence type="ECO:0000313" key="2">
    <source>
        <dbReference type="EMBL" id="QHU34061.1"/>
    </source>
</evidence>
<dbReference type="AlphaFoldDB" id="A0A6C0LWE5"/>
<proteinExistence type="predicted"/>
<dbReference type="EMBL" id="MN740567">
    <property type="protein sequence ID" value="QHU34061.1"/>
    <property type="molecule type" value="Genomic_DNA"/>
</dbReference>
<sequence>MSKFFKDVGGDLTNLEEKVLGPKYDYAKNIKTPGEIGMSSRGSISAAAKNVAGLIDYTEVLVTGGGRASRSGGAMGNKFFLQTGAKCNDINGSGEQTRSIYINNVPQGNIPFISSSTGANFSEFKGLIPGTLSTMGQLNPMKIFQAFMMKGTPDCQALTMQTVDSNNYKSSETKFVALMDIKNLDPCTFSNKRNPITNKGCRETFSSYNTMHTPNEGELTSDISKLPNDPIVQLYIASLGIVGIYIMYNLIQRG</sequence>
<keyword evidence="1" id="KW-0812">Transmembrane</keyword>
<feature type="transmembrane region" description="Helical" evidence="1">
    <location>
        <begin position="232"/>
        <end position="251"/>
    </location>
</feature>
<reference evidence="2" key="1">
    <citation type="journal article" date="2020" name="Nature">
        <title>Giant virus diversity and host interactions through global metagenomics.</title>
        <authorList>
            <person name="Schulz F."/>
            <person name="Roux S."/>
            <person name="Paez-Espino D."/>
            <person name="Jungbluth S."/>
            <person name="Walsh D.A."/>
            <person name="Denef V.J."/>
            <person name="McMahon K.D."/>
            <person name="Konstantinidis K.T."/>
            <person name="Eloe-Fadrosh E.A."/>
            <person name="Kyrpides N.C."/>
            <person name="Woyke T."/>
        </authorList>
    </citation>
    <scope>NUCLEOTIDE SEQUENCE</scope>
    <source>
        <strain evidence="2">GVMAG-S-1016713-123</strain>
    </source>
</reference>